<name>A0ABD0JEI6_9CAEN</name>
<dbReference type="InterPro" id="IPR020864">
    <property type="entry name" value="MACPF"/>
</dbReference>
<evidence type="ECO:0000256" key="5">
    <source>
        <dbReference type="ARBA" id="ARBA00023136"/>
    </source>
</evidence>
<evidence type="ECO:0000313" key="9">
    <source>
        <dbReference type="EMBL" id="KAK7473317.1"/>
    </source>
</evidence>
<feature type="domain" description="MACPF" evidence="8">
    <location>
        <begin position="20"/>
        <end position="342"/>
    </location>
</feature>
<comment type="subcellular location">
    <subcellularLocation>
        <location evidence="1">Membrane</location>
    </subcellularLocation>
    <subcellularLocation>
        <location evidence="2">Secreted</location>
    </subcellularLocation>
</comment>
<evidence type="ECO:0000256" key="1">
    <source>
        <dbReference type="ARBA" id="ARBA00004370"/>
    </source>
</evidence>
<dbReference type="Pfam" id="PF01823">
    <property type="entry name" value="MACPF"/>
    <property type="match status" value="1"/>
</dbReference>
<keyword evidence="10" id="KW-1185">Reference proteome</keyword>
<dbReference type="AlphaFoldDB" id="A0ABD0JEI6"/>
<feature type="chain" id="PRO_5044798041" description="MACPF domain-containing protein" evidence="7">
    <location>
        <begin position="21"/>
        <end position="411"/>
    </location>
</feature>
<feature type="non-terminal residue" evidence="9">
    <location>
        <position position="1"/>
    </location>
</feature>
<keyword evidence="6" id="KW-1015">Disulfide bond</keyword>
<evidence type="ECO:0000256" key="3">
    <source>
        <dbReference type="ARBA" id="ARBA00022525"/>
    </source>
</evidence>
<comment type="caution">
    <text evidence="9">The sequence shown here is derived from an EMBL/GenBank/DDBJ whole genome shotgun (WGS) entry which is preliminary data.</text>
</comment>
<reference evidence="9 10" key="1">
    <citation type="journal article" date="2023" name="Sci. Data">
        <title>Genome assembly of the Korean intertidal mud-creeper Batillaria attramentaria.</title>
        <authorList>
            <person name="Patra A.K."/>
            <person name="Ho P.T."/>
            <person name="Jun S."/>
            <person name="Lee S.J."/>
            <person name="Kim Y."/>
            <person name="Won Y.J."/>
        </authorList>
    </citation>
    <scope>NUCLEOTIDE SEQUENCE [LARGE SCALE GENOMIC DNA]</scope>
    <source>
        <strain evidence="9">Wonlab-2016</strain>
    </source>
</reference>
<dbReference type="InterPro" id="IPR052784">
    <property type="entry name" value="Perforin-1_pore-forming"/>
</dbReference>
<keyword evidence="5" id="KW-0472">Membrane</keyword>
<dbReference type="Proteomes" id="UP001519460">
    <property type="component" value="Unassembled WGS sequence"/>
</dbReference>
<dbReference type="EMBL" id="JACVVK020000474">
    <property type="protein sequence ID" value="KAK7473317.1"/>
    <property type="molecule type" value="Genomic_DNA"/>
</dbReference>
<evidence type="ECO:0000256" key="2">
    <source>
        <dbReference type="ARBA" id="ARBA00004613"/>
    </source>
</evidence>
<dbReference type="PANTHER" id="PTHR46096:SF3">
    <property type="entry name" value="PERFORIN-1"/>
    <property type="match status" value="1"/>
</dbReference>
<dbReference type="PROSITE" id="PS51412">
    <property type="entry name" value="MACPF_2"/>
    <property type="match status" value="1"/>
</dbReference>
<dbReference type="PROSITE" id="PS00279">
    <property type="entry name" value="MACPF_1"/>
    <property type="match status" value="1"/>
</dbReference>
<evidence type="ECO:0000259" key="8">
    <source>
        <dbReference type="PROSITE" id="PS51412"/>
    </source>
</evidence>
<feature type="signal peptide" evidence="7">
    <location>
        <begin position="1"/>
        <end position="20"/>
    </location>
</feature>
<evidence type="ECO:0000313" key="10">
    <source>
        <dbReference type="Proteomes" id="UP001519460"/>
    </source>
</evidence>
<proteinExistence type="predicted"/>
<accession>A0ABD0JEI6</accession>
<keyword evidence="3" id="KW-0964">Secreted</keyword>
<organism evidence="9 10">
    <name type="scientific">Batillaria attramentaria</name>
    <dbReference type="NCBI Taxonomy" id="370345"/>
    <lineage>
        <taxon>Eukaryota</taxon>
        <taxon>Metazoa</taxon>
        <taxon>Spiralia</taxon>
        <taxon>Lophotrochozoa</taxon>
        <taxon>Mollusca</taxon>
        <taxon>Gastropoda</taxon>
        <taxon>Caenogastropoda</taxon>
        <taxon>Sorbeoconcha</taxon>
        <taxon>Cerithioidea</taxon>
        <taxon>Batillariidae</taxon>
        <taxon>Batillaria</taxon>
    </lineage>
</organism>
<evidence type="ECO:0000256" key="6">
    <source>
        <dbReference type="ARBA" id="ARBA00023157"/>
    </source>
</evidence>
<gene>
    <name evidence="9" type="ORF">BaRGS_00035449</name>
</gene>
<sequence>LWSLLRDVSLLTLCVSLCQGQSSSIAHCNNPVPGLPKMARGVDVTTLDMTPEDLSGDHGYKYPVIQLTCAQGKTRTISGTLYELPDQIWTLSQIPGGLLSSVVEIFKTSKDIRRSMSSDVGGGLQLTTFGFSASSSYKRMQHTVANTSSYIEHVSAFFSGRRADFNFHFALDLDPFVQRYIDNNLPASFANNPTPYEDFIRYFGTHYFSTAKFGGMISLLLETQSSYFNGKTDAQVKRQAETSFLGILKAKGGYQGSVATIDEQFEKLTTKAVRYYGGNANLLSSQGLQQWQPTIPAHPWLFSGQLTPISALITDAAKRASMEEAVTNHILHAYLDELSRLLYGHLSSFPSLSTLLSRVKDFQRKRILVSSEVEALGREVEEQLKRKLAVTVTSRPLTKTTKSYIARRCGR</sequence>
<dbReference type="SMART" id="SM00457">
    <property type="entry name" value="MACPF"/>
    <property type="match status" value="1"/>
</dbReference>
<dbReference type="InterPro" id="IPR020863">
    <property type="entry name" value="MACPF_CS"/>
</dbReference>
<evidence type="ECO:0000256" key="7">
    <source>
        <dbReference type="SAM" id="SignalP"/>
    </source>
</evidence>
<dbReference type="PANTHER" id="PTHR46096">
    <property type="entry name" value="PERFORIN-1"/>
    <property type="match status" value="1"/>
</dbReference>
<dbReference type="GO" id="GO:0016020">
    <property type="term" value="C:membrane"/>
    <property type="evidence" value="ECO:0007669"/>
    <property type="project" value="UniProtKB-SubCell"/>
</dbReference>
<protein>
    <recommendedName>
        <fullName evidence="8">MACPF domain-containing protein</fullName>
    </recommendedName>
</protein>
<keyword evidence="4 7" id="KW-0732">Signal</keyword>
<dbReference type="GO" id="GO:0005576">
    <property type="term" value="C:extracellular region"/>
    <property type="evidence" value="ECO:0007669"/>
    <property type="project" value="UniProtKB-SubCell"/>
</dbReference>
<evidence type="ECO:0000256" key="4">
    <source>
        <dbReference type="ARBA" id="ARBA00022729"/>
    </source>
</evidence>